<accession>A0A6P3A149</accession>
<reference evidence="1 2" key="1">
    <citation type="submission" date="2019-09" db="EMBL/GenBank/DDBJ databases">
        <authorList>
            <person name="Depoorter E."/>
        </authorList>
    </citation>
    <scope>NUCLEOTIDE SEQUENCE [LARGE SCALE GENOMIC DNA]</scope>
    <source>
        <strain evidence="1">R-71033</strain>
    </source>
</reference>
<protein>
    <submittedName>
        <fullName evidence="1">Uncharacterized protein</fullName>
    </submittedName>
</protein>
<proteinExistence type="predicted"/>
<dbReference type="RefSeq" id="WP_174946467.1">
    <property type="nucleotide sequence ID" value="NZ_CABVQS010000019.1"/>
</dbReference>
<name>A0A6P3A149_9BURK</name>
<evidence type="ECO:0000313" key="2">
    <source>
        <dbReference type="Proteomes" id="UP000494109"/>
    </source>
</evidence>
<gene>
    <name evidence="1" type="ORF">BCO71033_04425</name>
</gene>
<dbReference type="AlphaFoldDB" id="A0A6P3A149"/>
<sequence>MQRNRGFDFMGKIIFSIIFWLFFAQNIASAESIQGRFFNGQAYSGEYSVAEGTNSDGMRINLVNVKLRVGAEQSPLIYSYIADAPPSIKASEAGFLSIIVNSGGMEGSVAYNYVIPDHGKLISIGTTQTTLHLGKIENIDVQPNKMLSASKINELILGILRFNPPALIESPNAYPIAALALLGRGKFLAPSDRSELSKLYTNKEISNEAILLHALKGVIGTGAQNYDANQISTRKIVVSDRAYFFNYPMPSSAAKSYLIKGDSVSLVKKSDDSRYWLVDYISPSGKKIEKWLRCEDVNYCH</sequence>
<dbReference type="EMBL" id="CABVQS010000019">
    <property type="protein sequence ID" value="VWD38478.1"/>
    <property type="molecule type" value="Genomic_DNA"/>
</dbReference>
<evidence type="ECO:0000313" key="1">
    <source>
        <dbReference type="EMBL" id="VWD38478.1"/>
    </source>
</evidence>
<dbReference type="Proteomes" id="UP000494109">
    <property type="component" value="Unassembled WGS sequence"/>
</dbReference>
<organism evidence="1 2">
    <name type="scientific">Burkholderia contaminans</name>
    <dbReference type="NCBI Taxonomy" id="488447"/>
    <lineage>
        <taxon>Bacteria</taxon>
        <taxon>Pseudomonadati</taxon>
        <taxon>Pseudomonadota</taxon>
        <taxon>Betaproteobacteria</taxon>
        <taxon>Burkholderiales</taxon>
        <taxon>Burkholderiaceae</taxon>
        <taxon>Burkholderia</taxon>
        <taxon>Burkholderia cepacia complex</taxon>
    </lineage>
</organism>